<evidence type="ECO:0000256" key="3">
    <source>
        <dbReference type="ARBA" id="ARBA00019574"/>
    </source>
</evidence>
<reference evidence="5 6" key="1">
    <citation type="submission" date="2020-06" db="EMBL/GenBank/DDBJ databases">
        <title>Staphylococcus borealis sp. nov. -A novel member of the Staphylococcaceae family isolated from skin and blood in humans.</title>
        <authorList>
            <person name="Pain M."/>
            <person name="Wolden R."/>
            <person name="Jaen-Luchoro D."/>
            <person name="Salva-Serra F."/>
            <person name="Iglesias B.P."/>
            <person name="Karlsson R."/>
            <person name="Klingenberg C."/>
            <person name="Cavanagh J.P."/>
        </authorList>
    </citation>
    <scope>NUCLEOTIDE SEQUENCE [LARGE SCALE GENOMIC DNA]</scope>
    <source>
        <strain evidence="5 6">58-22</strain>
    </source>
</reference>
<dbReference type="PANTHER" id="PTHR34297:SF3">
    <property type="entry name" value="ALKALINE SHOCK PROTEIN 23"/>
    <property type="match status" value="1"/>
</dbReference>
<dbReference type="RefSeq" id="WP_053028531.1">
    <property type="nucleotide sequence ID" value="NZ_CUEE01000001.1"/>
</dbReference>
<proteinExistence type="inferred from homology"/>
<evidence type="ECO:0000256" key="2">
    <source>
        <dbReference type="ARBA" id="ARBA00005721"/>
    </source>
</evidence>
<protein>
    <recommendedName>
        <fullName evidence="3">Alkaline shock protein 23</fullName>
    </recommendedName>
</protein>
<sequence length="177" mass="20053">MSVENNNNKAKQAYNNQTGVNEKEREEQQKQAEQYRQQNEQQQFENKLTFSDEVVEKIAGIAAREVKGILDMKGGFADNFTNAFSSGNNVTTGVSVEVGEKQAAIDLKVILEYGESAPKIFRKVTDLVKEQVKYITGLEVVEVNMQVDDVMTKKEWQQKNEKNNNNNNNNSERSGLQ</sequence>
<evidence type="ECO:0000313" key="6">
    <source>
        <dbReference type="Proteomes" id="UP000610527"/>
    </source>
</evidence>
<dbReference type="Proteomes" id="UP000610527">
    <property type="component" value="Unassembled WGS sequence"/>
</dbReference>
<accession>A0ABX2LFS6</accession>
<feature type="compositionally biased region" description="Low complexity" evidence="4">
    <location>
        <begin position="1"/>
        <end position="17"/>
    </location>
</feature>
<feature type="compositionally biased region" description="Low complexity" evidence="4">
    <location>
        <begin position="31"/>
        <end position="43"/>
    </location>
</feature>
<feature type="compositionally biased region" description="Basic and acidic residues" evidence="4">
    <location>
        <begin position="21"/>
        <end position="30"/>
    </location>
</feature>
<comment type="similarity">
    <text evidence="2">Belongs to the asp23 family.</text>
</comment>
<comment type="caution">
    <text evidence="5">The sequence shown here is derived from an EMBL/GenBank/DDBJ whole genome shotgun (WGS) entry which is preliminary data.</text>
</comment>
<evidence type="ECO:0000256" key="1">
    <source>
        <dbReference type="ARBA" id="ARBA00002561"/>
    </source>
</evidence>
<feature type="compositionally biased region" description="Basic and acidic residues" evidence="4">
    <location>
        <begin position="153"/>
        <end position="162"/>
    </location>
</feature>
<keyword evidence="6" id="KW-1185">Reference proteome</keyword>
<dbReference type="PANTHER" id="PTHR34297">
    <property type="entry name" value="HYPOTHETICAL CYTOSOLIC PROTEIN-RELATED"/>
    <property type="match status" value="1"/>
</dbReference>
<feature type="region of interest" description="Disordered" evidence="4">
    <location>
        <begin position="153"/>
        <end position="177"/>
    </location>
</feature>
<dbReference type="Pfam" id="PF03780">
    <property type="entry name" value="Asp23"/>
    <property type="match status" value="1"/>
</dbReference>
<dbReference type="GeneID" id="74184994"/>
<feature type="region of interest" description="Disordered" evidence="4">
    <location>
        <begin position="1"/>
        <end position="43"/>
    </location>
</feature>
<dbReference type="InterPro" id="IPR005531">
    <property type="entry name" value="Asp23"/>
</dbReference>
<organism evidence="5 6">
    <name type="scientific">Staphylococcus borealis</name>
    <dbReference type="NCBI Taxonomy" id="2742203"/>
    <lineage>
        <taxon>Bacteria</taxon>
        <taxon>Bacillati</taxon>
        <taxon>Bacillota</taxon>
        <taxon>Bacilli</taxon>
        <taxon>Bacillales</taxon>
        <taxon>Staphylococcaceae</taxon>
        <taxon>Staphylococcus</taxon>
    </lineage>
</organism>
<evidence type="ECO:0000313" key="5">
    <source>
        <dbReference type="EMBL" id="NUI81161.1"/>
    </source>
</evidence>
<name>A0ABX2LFS6_9STAP</name>
<dbReference type="EMBL" id="JABVEG010000001">
    <property type="protein sequence ID" value="NUI81161.1"/>
    <property type="molecule type" value="Genomic_DNA"/>
</dbReference>
<comment type="function">
    <text evidence="1">May play a key role in alkaline pH tolerance.</text>
</comment>
<evidence type="ECO:0000256" key="4">
    <source>
        <dbReference type="SAM" id="MobiDB-lite"/>
    </source>
</evidence>
<gene>
    <name evidence="5" type="ORF">HUN84_00095</name>
</gene>